<dbReference type="EMBL" id="JAGTJQ010000006">
    <property type="protein sequence ID" value="KAH7028818.1"/>
    <property type="molecule type" value="Genomic_DNA"/>
</dbReference>
<evidence type="ECO:0000256" key="1">
    <source>
        <dbReference type="ARBA" id="ARBA00001974"/>
    </source>
</evidence>
<dbReference type="RefSeq" id="XP_046011106.1">
    <property type="nucleotide sequence ID" value="XM_046161006.1"/>
</dbReference>
<dbReference type="GO" id="GO:0016491">
    <property type="term" value="F:oxidoreductase activity"/>
    <property type="evidence" value="ECO:0007669"/>
    <property type="project" value="UniProtKB-KW"/>
</dbReference>
<keyword evidence="9" id="KW-1185">Reference proteome</keyword>
<protein>
    <submittedName>
        <fullName evidence="8">FAD binding domain-containing protein</fullName>
    </submittedName>
</protein>
<keyword evidence="4" id="KW-0274">FAD</keyword>
<dbReference type="InterPro" id="IPR016166">
    <property type="entry name" value="FAD-bd_PCMH"/>
</dbReference>
<dbReference type="OrthoDB" id="9983560at2759"/>
<name>A0A9P8Y321_9PEZI</name>
<dbReference type="InterPro" id="IPR006094">
    <property type="entry name" value="Oxid_FAD_bind_N"/>
</dbReference>
<dbReference type="InterPro" id="IPR012951">
    <property type="entry name" value="BBE"/>
</dbReference>
<dbReference type="InterPro" id="IPR050416">
    <property type="entry name" value="FAD-linked_Oxidoreductase"/>
</dbReference>
<comment type="cofactor">
    <cofactor evidence="1">
        <name>FAD</name>
        <dbReference type="ChEBI" id="CHEBI:57692"/>
    </cofactor>
</comment>
<evidence type="ECO:0000256" key="5">
    <source>
        <dbReference type="ARBA" id="ARBA00023002"/>
    </source>
</evidence>
<dbReference type="SUPFAM" id="SSF56176">
    <property type="entry name" value="FAD-binding/transporter-associated domain-like"/>
    <property type="match status" value="1"/>
</dbReference>
<evidence type="ECO:0000256" key="3">
    <source>
        <dbReference type="ARBA" id="ARBA00022630"/>
    </source>
</evidence>
<reference evidence="8" key="1">
    <citation type="journal article" date="2021" name="Nat. Commun.">
        <title>Genetic determinants of endophytism in the Arabidopsis root mycobiome.</title>
        <authorList>
            <person name="Mesny F."/>
            <person name="Miyauchi S."/>
            <person name="Thiergart T."/>
            <person name="Pickel B."/>
            <person name="Atanasova L."/>
            <person name="Karlsson M."/>
            <person name="Huettel B."/>
            <person name="Barry K.W."/>
            <person name="Haridas S."/>
            <person name="Chen C."/>
            <person name="Bauer D."/>
            <person name="Andreopoulos W."/>
            <person name="Pangilinan J."/>
            <person name="LaButti K."/>
            <person name="Riley R."/>
            <person name="Lipzen A."/>
            <person name="Clum A."/>
            <person name="Drula E."/>
            <person name="Henrissat B."/>
            <person name="Kohler A."/>
            <person name="Grigoriev I.V."/>
            <person name="Martin F.M."/>
            <person name="Hacquard S."/>
        </authorList>
    </citation>
    <scope>NUCLEOTIDE SEQUENCE</scope>
    <source>
        <strain evidence="8">MPI-CAGE-CH-0230</strain>
    </source>
</reference>
<dbReference type="GeneID" id="70190552"/>
<sequence length="626" mass="67397">MRPSYPLACLAALGPEGVLPHGIPSSQCLCLPGEPCWPVPETWSALNATVGGALVETIPIGHPCHDPNYDEAACTALQQKWYNPLTHVSSSSSIMQAYFTNQTCNPFSDKSTPCTLGNHVSYAVKVTKPSDVAAALLFAKKHNIRPVIRNTGHDFLGRSTGAGGLAIWTQGLKNIEFVDWKEPAYTGRAVRVGAGVIGYEILEAAHAQGLTVVSGECATVGLAGGFTQGGGHSTLSTQFGLGADQTLAYEVVVADGRKVIATPDLNKDLYWALSGGGGGTFGVVTSMVVKAYPASDVGGAAFQLLASSTTPQIFQDIVAKFHAELPAMVDNGAMVVYIATKNYLVLKPLTAWNKTAAYVQDVILKPFTDYVTSKGIQLPVAYSTLPYRDHFARYLGPLPQGSFEVQRYQFGGRLIPRSVVEQNNDALQDVLANITSQGLLLAGSAGSYKQLPNTPANSVLPAWRDTLIQLQIISNWNASGSQENSQADQRRITEVFMPQIEAITSGSGSYMNEADFRQPNWQQQFYGSNYQRLLSVKKKWDPQNLFYVLKGVGSEAWTVAQDGAYAFSGNKEGRSVTINPPNPDGDPAGRQWRRHPTPVQSGMWNPAVGSNYVGMRADTWACVGLI</sequence>
<evidence type="ECO:0000256" key="6">
    <source>
        <dbReference type="SAM" id="MobiDB-lite"/>
    </source>
</evidence>
<gene>
    <name evidence="8" type="ORF">B0I36DRAFT_384476</name>
</gene>
<accession>A0A9P8Y321</accession>
<dbReference type="InterPro" id="IPR016169">
    <property type="entry name" value="FAD-bd_PCMH_sub2"/>
</dbReference>
<evidence type="ECO:0000313" key="9">
    <source>
        <dbReference type="Proteomes" id="UP000756346"/>
    </source>
</evidence>
<proteinExistence type="inferred from homology"/>
<feature type="domain" description="FAD-binding PCMH-type" evidence="7">
    <location>
        <begin position="116"/>
        <end position="294"/>
    </location>
</feature>
<keyword evidence="3" id="KW-0285">Flavoprotein</keyword>
<dbReference type="PANTHER" id="PTHR42973:SF39">
    <property type="entry name" value="FAD-BINDING PCMH-TYPE DOMAIN-CONTAINING PROTEIN"/>
    <property type="match status" value="1"/>
</dbReference>
<dbReference type="PANTHER" id="PTHR42973">
    <property type="entry name" value="BINDING OXIDOREDUCTASE, PUTATIVE (AFU_ORTHOLOGUE AFUA_1G17690)-RELATED"/>
    <property type="match status" value="1"/>
</dbReference>
<dbReference type="AlphaFoldDB" id="A0A9P8Y321"/>
<feature type="region of interest" description="Disordered" evidence="6">
    <location>
        <begin position="570"/>
        <end position="600"/>
    </location>
</feature>
<dbReference type="GO" id="GO:0071949">
    <property type="term" value="F:FAD binding"/>
    <property type="evidence" value="ECO:0007669"/>
    <property type="project" value="InterPro"/>
</dbReference>
<organism evidence="8 9">
    <name type="scientific">Microdochium trichocladiopsis</name>
    <dbReference type="NCBI Taxonomy" id="1682393"/>
    <lineage>
        <taxon>Eukaryota</taxon>
        <taxon>Fungi</taxon>
        <taxon>Dikarya</taxon>
        <taxon>Ascomycota</taxon>
        <taxon>Pezizomycotina</taxon>
        <taxon>Sordariomycetes</taxon>
        <taxon>Xylariomycetidae</taxon>
        <taxon>Xylariales</taxon>
        <taxon>Microdochiaceae</taxon>
        <taxon>Microdochium</taxon>
    </lineage>
</organism>
<evidence type="ECO:0000313" key="8">
    <source>
        <dbReference type="EMBL" id="KAH7028818.1"/>
    </source>
</evidence>
<dbReference type="Pfam" id="PF01565">
    <property type="entry name" value="FAD_binding_4"/>
    <property type="match status" value="1"/>
</dbReference>
<evidence type="ECO:0000256" key="4">
    <source>
        <dbReference type="ARBA" id="ARBA00022827"/>
    </source>
</evidence>
<comment type="similarity">
    <text evidence="2">Belongs to the oxygen-dependent FAD-linked oxidoreductase family.</text>
</comment>
<dbReference type="Gene3D" id="3.30.465.10">
    <property type="match status" value="2"/>
</dbReference>
<evidence type="ECO:0000256" key="2">
    <source>
        <dbReference type="ARBA" id="ARBA00005466"/>
    </source>
</evidence>
<dbReference type="InterPro" id="IPR036318">
    <property type="entry name" value="FAD-bd_PCMH-like_sf"/>
</dbReference>
<comment type="caution">
    <text evidence="8">The sequence shown here is derived from an EMBL/GenBank/DDBJ whole genome shotgun (WGS) entry which is preliminary data.</text>
</comment>
<dbReference type="PROSITE" id="PS51387">
    <property type="entry name" value="FAD_PCMH"/>
    <property type="match status" value="1"/>
</dbReference>
<keyword evidence="5" id="KW-0560">Oxidoreductase</keyword>
<dbReference type="Pfam" id="PF08031">
    <property type="entry name" value="BBE"/>
    <property type="match status" value="1"/>
</dbReference>
<dbReference type="Proteomes" id="UP000756346">
    <property type="component" value="Unassembled WGS sequence"/>
</dbReference>
<evidence type="ECO:0000259" key="7">
    <source>
        <dbReference type="PROSITE" id="PS51387"/>
    </source>
</evidence>